<gene>
    <name evidence="1" type="ORF">NPIL_114741</name>
</gene>
<reference evidence="1" key="1">
    <citation type="submission" date="2020-08" db="EMBL/GenBank/DDBJ databases">
        <title>Multicomponent nature underlies the extraordinary mechanical properties of spider dragline silk.</title>
        <authorList>
            <person name="Kono N."/>
            <person name="Nakamura H."/>
            <person name="Mori M."/>
            <person name="Yoshida Y."/>
            <person name="Ohtoshi R."/>
            <person name="Malay A.D."/>
            <person name="Moran D.A.P."/>
            <person name="Tomita M."/>
            <person name="Numata K."/>
            <person name="Arakawa K."/>
        </authorList>
    </citation>
    <scope>NUCLEOTIDE SEQUENCE</scope>
</reference>
<comment type="caution">
    <text evidence="1">The sequence shown here is derived from an EMBL/GenBank/DDBJ whole genome shotgun (WGS) entry which is preliminary data.</text>
</comment>
<evidence type="ECO:0000313" key="2">
    <source>
        <dbReference type="Proteomes" id="UP000887013"/>
    </source>
</evidence>
<sequence>MVTDAVDDNAQNKVHPRLIKCYWSLQGELNAYVAWRFRIEKPEDMLRRIWWTLLRASGLGKDVRYHQVQRLFQRLVYFRSMGRQRFCLGNKKIWTGTCPL</sequence>
<keyword evidence="2" id="KW-1185">Reference proteome</keyword>
<dbReference type="Proteomes" id="UP000887013">
    <property type="component" value="Unassembled WGS sequence"/>
</dbReference>
<dbReference type="AlphaFoldDB" id="A0A8X6PMJ6"/>
<proteinExistence type="predicted"/>
<accession>A0A8X6PMJ6</accession>
<name>A0A8X6PMJ6_NEPPI</name>
<evidence type="ECO:0000313" key="1">
    <source>
        <dbReference type="EMBL" id="GFT71841.1"/>
    </source>
</evidence>
<dbReference type="EMBL" id="BMAW01070117">
    <property type="protein sequence ID" value="GFT71841.1"/>
    <property type="molecule type" value="Genomic_DNA"/>
</dbReference>
<organism evidence="1 2">
    <name type="scientific">Nephila pilipes</name>
    <name type="common">Giant wood spider</name>
    <name type="synonym">Nephila maculata</name>
    <dbReference type="NCBI Taxonomy" id="299642"/>
    <lineage>
        <taxon>Eukaryota</taxon>
        <taxon>Metazoa</taxon>
        <taxon>Ecdysozoa</taxon>
        <taxon>Arthropoda</taxon>
        <taxon>Chelicerata</taxon>
        <taxon>Arachnida</taxon>
        <taxon>Araneae</taxon>
        <taxon>Araneomorphae</taxon>
        <taxon>Entelegynae</taxon>
        <taxon>Araneoidea</taxon>
        <taxon>Nephilidae</taxon>
        <taxon>Nephila</taxon>
    </lineage>
</organism>
<protein>
    <submittedName>
        <fullName evidence="1">Uncharacterized protein</fullName>
    </submittedName>
</protein>